<organism evidence="1 2">
    <name type="scientific">Ligilactobacillus pobuzihii</name>
    <dbReference type="NCBI Taxonomy" id="449659"/>
    <lineage>
        <taxon>Bacteria</taxon>
        <taxon>Bacillati</taxon>
        <taxon>Bacillota</taxon>
        <taxon>Bacilli</taxon>
        <taxon>Lactobacillales</taxon>
        <taxon>Lactobacillaceae</taxon>
        <taxon>Ligilactobacillus</taxon>
    </lineage>
</organism>
<dbReference type="Proteomes" id="UP000051886">
    <property type="component" value="Unassembled WGS sequence"/>
</dbReference>
<dbReference type="AlphaFoldDB" id="A0A0R2LI21"/>
<dbReference type="PATRIC" id="fig|449659.4.peg.1539"/>
<sequence length="118" mass="13491">MLKFPKNAAKQTITLKKYLGEDDGDGFYPEPEYATPVQIDHVVFQPETIYQGTNNDRQIVASAVVFLYANVSSPMPKLTQDNLQSIIAFEGHEYTLERLVDNRQPFSNELFSYELEVL</sequence>
<keyword evidence="2" id="KW-1185">Reference proteome</keyword>
<proteinExistence type="predicted"/>
<evidence type="ECO:0000313" key="1">
    <source>
        <dbReference type="EMBL" id="KRN99509.1"/>
    </source>
</evidence>
<dbReference type="EMBL" id="JQCN01000031">
    <property type="protein sequence ID" value="KRN99509.1"/>
    <property type="molecule type" value="Genomic_DNA"/>
</dbReference>
<dbReference type="InterPro" id="IPR019612">
    <property type="entry name" value="Minor_capsid_put"/>
</dbReference>
<dbReference type="Pfam" id="PF10665">
    <property type="entry name" value="Minor_capsid_1"/>
    <property type="match status" value="1"/>
</dbReference>
<dbReference type="STRING" id="449659.IV66_GL001513"/>
<comment type="caution">
    <text evidence="1">The sequence shown here is derived from an EMBL/GenBank/DDBJ whole genome shotgun (WGS) entry which is preliminary data.</text>
</comment>
<dbReference type="OrthoDB" id="2183780at2"/>
<gene>
    <name evidence="1" type="ORF">IV66_GL001513</name>
</gene>
<evidence type="ECO:0000313" key="2">
    <source>
        <dbReference type="Proteomes" id="UP000051886"/>
    </source>
</evidence>
<evidence type="ECO:0008006" key="3">
    <source>
        <dbReference type="Google" id="ProtNLM"/>
    </source>
</evidence>
<protein>
    <recommendedName>
        <fullName evidence="3">Minor capsid protein</fullName>
    </recommendedName>
</protein>
<name>A0A0R2LI21_9LACO</name>
<dbReference type="RefSeq" id="WP_020480966.1">
    <property type="nucleotide sequence ID" value="NZ_BJYB01000024.1"/>
</dbReference>
<accession>A0A0R2LI21</accession>
<reference evidence="1 2" key="1">
    <citation type="journal article" date="2015" name="Genome Announc.">
        <title>Expanding the biotechnology potential of lactobacilli through comparative genomics of 213 strains and associated genera.</title>
        <authorList>
            <person name="Sun Z."/>
            <person name="Harris H.M."/>
            <person name="McCann A."/>
            <person name="Guo C."/>
            <person name="Argimon S."/>
            <person name="Zhang W."/>
            <person name="Yang X."/>
            <person name="Jeffery I.B."/>
            <person name="Cooney J.C."/>
            <person name="Kagawa T.F."/>
            <person name="Liu W."/>
            <person name="Song Y."/>
            <person name="Salvetti E."/>
            <person name="Wrobel A."/>
            <person name="Rasinkangas P."/>
            <person name="Parkhill J."/>
            <person name="Rea M.C."/>
            <person name="O'Sullivan O."/>
            <person name="Ritari J."/>
            <person name="Douillard F.P."/>
            <person name="Paul Ross R."/>
            <person name="Yang R."/>
            <person name="Briner A.E."/>
            <person name="Felis G.E."/>
            <person name="de Vos W.M."/>
            <person name="Barrangou R."/>
            <person name="Klaenhammer T.R."/>
            <person name="Caufield P.W."/>
            <person name="Cui Y."/>
            <person name="Zhang H."/>
            <person name="O'Toole P.W."/>
        </authorList>
    </citation>
    <scope>NUCLEOTIDE SEQUENCE [LARGE SCALE GENOMIC DNA]</scope>
    <source>
        <strain evidence="1 2">NBRC 103219</strain>
    </source>
</reference>